<name>A0A2P2PF46_RHIMU</name>
<dbReference type="EMBL" id="GGEC01072861">
    <property type="protein sequence ID" value="MBX53345.1"/>
    <property type="molecule type" value="Transcribed_RNA"/>
</dbReference>
<organism evidence="1">
    <name type="scientific">Rhizophora mucronata</name>
    <name type="common">Asiatic mangrove</name>
    <dbReference type="NCBI Taxonomy" id="61149"/>
    <lineage>
        <taxon>Eukaryota</taxon>
        <taxon>Viridiplantae</taxon>
        <taxon>Streptophyta</taxon>
        <taxon>Embryophyta</taxon>
        <taxon>Tracheophyta</taxon>
        <taxon>Spermatophyta</taxon>
        <taxon>Magnoliopsida</taxon>
        <taxon>eudicotyledons</taxon>
        <taxon>Gunneridae</taxon>
        <taxon>Pentapetalae</taxon>
        <taxon>rosids</taxon>
        <taxon>fabids</taxon>
        <taxon>Malpighiales</taxon>
        <taxon>Rhizophoraceae</taxon>
        <taxon>Rhizophora</taxon>
    </lineage>
</organism>
<dbReference type="AlphaFoldDB" id="A0A2P2PF46"/>
<accession>A0A2P2PF46</accession>
<proteinExistence type="predicted"/>
<sequence>MKTAEVAVDTWSLLQISGQREI</sequence>
<evidence type="ECO:0000313" key="1">
    <source>
        <dbReference type="EMBL" id="MBX53345.1"/>
    </source>
</evidence>
<protein>
    <submittedName>
        <fullName evidence="1">Transcription factor bHLH128-like</fullName>
    </submittedName>
</protein>
<reference evidence="1" key="1">
    <citation type="submission" date="2018-02" db="EMBL/GenBank/DDBJ databases">
        <title>Rhizophora mucronata_Transcriptome.</title>
        <authorList>
            <person name="Meera S.P."/>
            <person name="Sreeshan A."/>
            <person name="Augustine A."/>
        </authorList>
    </citation>
    <scope>NUCLEOTIDE SEQUENCE</scope>
    <source>
        <tissue evidence="1">Leaf</tissue>
    </source>
</reference>